<dbReference type="Proteomes" id="UP000044841">
    <property type="component" value="Unassembled WGS sequence"/>
</dbReference>
<evidence type="ECO:0000259" key="4">
    <source>
        <dbReference type="PROSITE" id="PS50837"/>
    </source>
</evidence>
<accession>A0A0K6FWS7</accession>
<dbReference type="SMART" id="SM00320">
    <property type="entry name" value="WD40"/>
    <property type="match status" value="14"/>
</dbReference>
<dbReference type="Gene3D" id="2.130.10.10">
    <property type="entry name" value="YVTN repeat-like/Quinoprotein amine dehydrogenase"/>
    <property type="match status" value="4"/>
</dbReference>
<feature type="repeat" description="WD" evidence="3">
    <location>
        <begin position="774"/>
        <end position="806"/>
    </location>
</feature>
<dbReference type="PRINTS" id="PR00320">
    <property type="entry name" value="GPROTEINBRPT"/>
</dbReference>
<dbReference type="PROSITE" id="PS50082">
    <property type="entry name" value="WD_REPEATS_2"/>
    <property type="match status" value="8"/>
</dbReference>
<evidence type="ECO:0000256" key="3">
    <source>
        <dbReference type="PROSITE-ProRule" id="PRU00221"/>
    </source>
</evidence>
<dbReference type="InterPro" id="IPR020472">
    <property type="entry name" value="WD40_PAC1"/>
</dbReference>
<dbReference type="Pfam" id="PF00400">
    <property type="entry name" value="WD40"/>
    <property type="match status" value="8"/>
</dbReference>
<protein>
    <submittedName>
        <fullName evidence="5">Vegetative incompatibility protein HET-E-1 [Podospora anserina]</fullName>
    </submittedName>
</protein>
<evidence type="ECO:0000313" key="5">
    <source>
        <dbReference type="EMBL" id="CUA70594.1"/>
    </source>
</evidence>
<dbReference type="InterPro" id="IPR001680">
    <property type="entry name" value="WD40_rpt"/>
</dbReference>
<dbReference type="Gene3D" id="3.40.50.300">
    <property type="entry name" value="P-loop containing nucleotide triphosphate hydrolases"/>
    <property type="match status" value="1"/>
</dbReference>
<evidence type="ECO:0000313" key="6">
    <source>
        <dbReference type="Proteomes" id="UP000044841"/>
    </source>
</evidence>
<dbReference type="EMBL" id="CYGV01001187">
    <property type="protein sequence ID" value="CUA70594.1"/>
    <property type="molecule type" value="Genomic_DNA"/>
</dbReference>
<keyword evidence="1 3" id="KW-0853">WD repeat</keyword>
<feature type="domain" description="NACHT" evidence="4">
    <location>
        <begin position="196"/>
        <end position="341"/>
    </location>
</feature>
<feature type="repeat" description="WD" evidence="3">
    <location>
        <begin position="1037"/>
        <end position="1078"/>
    </location>
</feature>
<feature type="repeat" description="WD" evidence="3">
    <location>
        <begin position="1262"/>
        <end position="1303"/>
    </location>
</feature>
<dbReference type="InterPro" id="IPR027417">
    <property type="entry name" value="P-loop_NTPase"/>
</dbReference>
<dbReference type="PROSITE" id="PS50837">
    <property type="entry name" value="NACHT"/>
    <property type="match status" value="1"/>
</dbReference>
<name>A0A0K6FWS7_9AGAM</name>
<dbReference type="InterPro" id="IPR036322">
    <property type="entry name" value="WD40_repeat_dom_sf"/>
</dbReference>
<dbReference type="SUPFAM" id="SSF50978">
    <property type="entry name" value="WD40 repeat-like"/>
    <property type="match status" value="2"/>
</dbReference>
<feature type="repeat" description="WD" evidence="3">
    <location>
        <begin position="1170"/>
        <end position="1211"/>
    </location>
</feature>
<dbReference type="Pfam" id="PF24883">
    <property type="entry name" value="NPHP3_N"/>
    <property type="match status" value="1"/>
</dbReference>
<dbReference type="PANTHER" id="PTHR19848:SF8">
    <property type="entry name" value="F-BOX AND WD REPEAT DOMAIN CONTAINING 7"/>
    <property type="match status" value="1"/>
</dbReference>
<dbReference type="InterPro" id="IPR007111">
    <property type="entry name" value="NACHT_NTPase"/>
</dbReference>
<reference evidence="5 6" key="1">
    <citation type="submission" date="2015-07" db="EMBL/GenBank/DDBJ databases">
        <authorList>
            <person name="Noorani M."/>
        </authorList>
    </citation>
    <scope>NUCLEOTIDE SEQUENCE [LARGE SCALE GENOMIC DNA]</scope>
    <source>
        <strain evidence="5">BBA 69670</strain>
    </source>
</reference>
<feature type="repeat" description="WD" evidence="3">
    <location>
        <begin position="1213"/>
        <end position="1246"/>
    </location>
</feature>
<dbReference type="InterPro" id="IPR019775">
    <property type="entry name" value="WD40_repeat_CS"/>
</dbReference>
<dbReference type="InterPro" id="IPR015943">
    <property type="entry name" value="WD40/YVTN_repeat-like_dom_sf"/>
</dbReference>
<gene>
    <name evidence="5" type="ORF">RSOLAG22IIIB_09013</name>
</gene>
<feature type="repeat" description="WD" evidence="3">
    <location>
        <begin position="1305"/>
        <end position="1346"/>
    </location>
</feature>
<dbReference type="CDD" id="cd00200">
    <property type="entry name" value="WD40"/>
    <property type="match status" value="2"/>
</dbReference>
<organism evidence="5 6">
    <name type="scientific">Rhizoctonia solani</name>
    <dbReference type="NCBI Taxonomy" id="456999"/>
    <lineage>
        <taxon>Eukaryota</taxon>
        <taxon>Fungi</taxon>
        <taxon>Dikarya</taxon>
        <taxon>Basidiomycota</taxon>
        <taxon>Agaricomycotina</taxon>
        <taxon>Agaricomycetes</taxon>
        <taxon>Cantharellales</taxon>
        <taxon>Ceratobasidiaceae</taxon>
        <taxon>Rhizoctonia</taxon>
    </lineage>
</organism>
<dbReference type="PANTHER" id="PTHR19848">
    <property type="entry name" value="WD40 REPEAT PROTEIN"/>
    <property type="match status" value="1"/>
</dbReference>
<proteinExistence type="predicted"/>
<keyword evidence="6" id="KW-1185">Reference proteome</keyword>
<keyword evidence="2" id="KW-0677">Repeat</keyword>
<dbReference type="InterPro" id="IPR056884">
    <property type="entry name" value="NPHP3-like_N"/>
</dbReference>
<dbReference type="PROSITE" id="PS50294">
    <property type="entry name" value="WD_REPEATS_REGION"/>
    <property type="match status" value="7"/>
</dbReference>
<evidence type="ECO:0000256" key="2">
    <source>
        <dbReference type="ARBA" id="ARBA00022737"/>
    </source>
</evidence>
<sequence length="1414" mass="153978">MQPSAALGGTLRALYQSVEIFPPLQAAIGTLISGLEAVPAAEGHRRSYDSLLTELKTLHAGIDKHRDQIELTGMSDGTANIILSIEAEAKLLRAKRDQGQMARILAANNDEDDLVQCYRRIERLSRQLQTNIGLGTWNVAYEQLMNTRLAGLSPALLAGYNSTLAPEINRRMCTKNTRTSVLNALDLWSNDKSAPNVYWMSGMAGTGKTTIATTLSETLSNRKQLGASFFCTRTSPECSSINKVVSTLAYQLARYSRPYRAAVGRVLDADPDIGTRDISLQFERLLKEPLLKVQNTIPDNTVIIIDALDECENYGGVKTLLNTLFQHTSSLPVKFFITSRPEPDLRDAILSQSTGKRDVFYLHDIEQSIVQADIELYLREELAFMSPAEYQIKRLSELAGALFIYAATVVRYIRPGKTLANAQSRLELVLSVKSNSKKQYAELDMLYATILDTALDEDILEPTEREHAQHVLWASVCAREPISTETLADMTELDTEEVFAVLQSFLSVLHLSEGNNHVSTLHASFPDFMFSAERSGKHFCDQPVYGQRLTLRCFGIMKARLRFNICKLESSFLPDSSLTDVVWRAQKFISPSLLYACRYWGDHLVSAAPWRGVAAEIEAFLAERLLFWMEVLNMIGSMITGIMELQNARLWLLEDKDKTMTTALALVEDAQDFATSFTASSISLSTPHIYTSALALCPSSSTVYKNHRDRVQGLMNPNGASFSKRNSALLAIRPMPNSVSCMSVSPDGALLVLGDQVGAISILDQRDGTLLKSFAGHEQHVECIAFSPDSMQFVSGSFDATIRSWSRGGSLVLGPLVDHKSGVSSLAFSPNGKQIVSGGRDCIVRLWNTKTGSLIASSSVGLDYDGRIVTSAAMSADGAQIIFGLNNGTICIWDTQNNAVRAVSSSPHTNPISLLTLLPDGKTALSSSFKVPVCLWNTVDWSVNPQTFDDAKHIAGIAVSLNGSYVACSSSTGEIRIWNILDGAVVAGPLEGPVNSIPNQILSFSADSTRLFSAAYNSSLCIWNIKKGVSVHATNQLAGHAVDVLSIMFSSDGEWLISCAGDLGIRIWGIEDGFLAQSLEMSQGGSQVASAVAFSYDHTLVASSSSPHNQSINLWSMETKKPITTYSGGHTNVIYALSFSPDGRFVASGSADHTVCVWDIQQHALFGDPLKGHIDMVNCLQFAPNGRYLASGSNDRTICIWDATAGQLVSQIFSGNGSIVLSLSFSGDGDYITAGDDGGEFHIWDLTDIHSGVATLVTSGPQEQEMDAIAAIAFAPNGNLIATGSDDGAVFVWDSRNGELVAGPFKDHSSEINTVTWSPDGKILASCSSDCTIRLIDIEASRSAPSQLEGDWDLKEDGWVKNQDKLLFWVSPDLHPVLPRPYNPLVIGPQGPARIDYRDLLLGEDWAQCYASLK</sequence>
<dbReference type="PROSITE" id="PS00678">
    <property type="entry name" value="WD_REPEATS_1"/>
    <property type="match status" value="3"/>
</dbReference>
<feature type="repeat" description="WD" evidence="3">
    <location>
        <begin position="1127"/>
        <end position="1161"/>
    </location>
</feature>
<feature type="repeat" description="WD" evidence="3">
    <location>
        <begin position="816"/>
        <end position="857"/>
    </location>
</feature>
<dbReference type="SUPFAM" id="SSF52540">
    <property type="entry name" value="P-loop containing nucleoside triphosphate hydrolases"/>
    <property type="match status" value="1"/>
</dbReference>
<evidence type="ECO:0000256" key="1">
    <source>
        <dbReference type="ARBA" id="ARBA00022574"/>
    </source>
</evidence>